<proteinExistence type="predicted"/>
<dbReference type="AlphaFoldDB" id="A0A0A9AYR1"/>
<protein>
    <submittedName>
        <fullName evidence="1">Uncharacterized protein</fullName>
    </submittedName>
</protein>
<sequence length="32" mass="3506">MLFNFYNINIAVSIHVVAPFSSDPAGNFCGLF</sequence>
<evidence type="ECO:0000313" key="1">
    <source>
        <dbReference type="EMBL" id="JAD56894.1"/>
    </source>
</evidence>
<organism evidence="1">
    <name type="scientific">Arundo donax</name>
    <name type="common">Giant reed</name>
    <name type="synonym">Donax arundinaceus</name>
    <dbReference type="NCBI Taxonomy" id="35708"/>
    <lineage>
        <taxon>Eukaryota</taxon>
        <taxon>Viridiplantae</taxon>
        <taxon>Streptophyta</taxon>
        <taxon>Embryophyta</taxon>
        <taxon>Tracheophyta</taxon>
        <taxon>Spermatophyta</taxon>
        <taxon>Magnoliopsida</taxon>
        <taxon>Liliopsida</taxon>
        <taxon>Poales</taxon>
        <taxon>Poaceae</taxon>
        <taxon>PACMAD clade</taxon>
        <taxon>Arundinoideae</taxon>
        <taxon>Arundineae</taxon>
        <taxon>Arundo</taxon>
    </lineage>
</organism>
<accession>A0A0A9AYR1</accession>
<reference evidence="1" key="1">
    <citation type="submission" date="2014-09" db="EMBL/GenBank/DDBJ databases">
        <authorList>
            <person name="Magalhaes I.L.F."/>
            <person name="Oliveira U."/>
            <person name="Santos F.R."/>
            <person name="Vidigal T.H.D.A."/>
            <person name="Brescovit A.D."/>
            <person name="Santos A.J."/>
        </authorList>
    </citation>
    <scope>NUCLEOTIDE SEQUENCE</scope>
    <source>
        <tissue evidence="1">Shoot tissue taken approximately 20 cm above the soil surface</tissue>
    </source>
</reference>
<name>A0A0A9AYR1_ARUDO</name>
<reference evidence="1" key="2">
    <citation type="journal article" date="2015" name="Data Brief">
        <title>Shoot transcriptome of the giant reed, Arundo donax.</title>
        <authorList>
            <person name="Barrero R.A."/>
            <person name="Guerrero F.D."/>
            <person name="Moolhuijzen P."/>
            <person name="Goolsby J.A."/>
            <person name="Tidwell J."/>
            <person name="Bellgard S.E."/>
            <person name="Bellgard M.I."/>
        </authorList>
    </citation>
    <scope>NUCLEOTIDE SEQUENCE</scope>
    <source>
        <tissue evidence="1">Shoot tissue taken approximately 20 cm above the soil surface</tissue>
    </source>
</reference>
<dbReference type="EMBL" id="GBRH01241001">
    <property type="protein sequence ID" value="JAD56894.1"/>
    <property type="molecule type" value="Transcribed_RNA"/>
</dbReference>